<dbReference type="AlphaFoldDB" id="A0A395JL82"/>
<keyword evidence="3" id="KW-1185">Reference proteome</keyword>
<dbReference type="GO" id="GO:0006950">
    <property type="term" value="P:response to stress"/>
    <property type="evidence" value="ECO:0007669"/>
    <property type="project" value="TreeGrafter"/>
</dbReference>
<dbReference type="InterPro" id="IPR036388">
    <property type="entry name" value="WH-like_DNA-bd_sf"/>
</dbReference>
<name>A0A395JL82_9GAMM</name>
<dbReference type="Proteomes" id="UP000253083">
    <property type="component" value="Unassembled WGS sequence"/>
</dbReference>
<evidence type="ECO:0000313" key="3">
    <source>
        <dbReference type="Proteomes" id="UP000253083"/>
    </source>
</evidence>
<dbReference type="PANTHER" id="PTHR33164">
    <property type="entry name" value="TRANSCRIPTIONAL REGULATOR, MARR FAMILY"/>
    <property type="match status" value="1"/>
</dbReference>
<dbReference type="InterPro" id="IPR000835">
    <property type="entry name" value="HTH_MarR-typ"/>
</dbReference>
<dbReference type="EMBL" id="QNRT01000003">
    <property type="protein sequence ID" value="RBP49728.1"/>
    <property type="molecule type" value="Genomic_DNA"/>
</dbReference>
<dbReference type="PROSITE" id="PS50995">
    <property type="entry name" value="HTH_MARR_2"/>
    <property type="match status" value="1"/>
</dbReference>
<accession>A0A395JL82</accession>
<dbReference type="RefSeq" id="WP_113954730.1">
    <property type="nucleotide sequence ID" value="NZ_QNRT01000003.1"/>
</dbReference>
<dbReference type="InParanoid" id="A0A395JL82"/>
<dbReference type="InterPro" id="IPR039422">
    <property type="entry name" value="MarR/SlyA-like"/>
</dbReference>
<dbReference type="SUPFAM" id="SSF46785">
    <property type="entry name" value="Winged helix' DNA-binding domain"/>
    <property type="match status" value="1"/>
</dbReference>
<sequence length="140" mass="15485">MSSQSDNMLFLMELSVLQSKLDKRLSLALSIHGVSLSEFMVLHQLANAPDHCLSRVVLASAVHLTASGVTRLLNPLEKLHIVEKQKNSRDARVSLVHLTEVGLETYVNAKQTYSETADALLDKVDTNELSEMLNSMRVAI</sequence>
<dbReference type="Pfam" id="PF12802">
    <property type="entry name" value="MarR_2"/>
    <property type="match status" value="1"/>
</dbReference>
<reference evidence="2 3" key="1">
    <citation type="submission" date="2018-06" db="EMBL/GenBank/DDBJ databases">
        <title>Genomic Encyclopedia of Type Strains, Phase IV (KMG-IV): sequencing the most valuable type-strain genomes for metagenomic binning, comparative biology and taxonomic classification.</title>
        <authorList>
            <person name="Goeker M."/>
        </authorList>
    </citation>
    <scope>NUCLEOTIDE SEQUENCE [LARGE SCALE GENOMIC DNA]</scope>
    <source>
        <strain evidence="2 3">DSM 24032</strain>
    </source>
</reference>
<feature type="domain" description="HTH marR-type" evidence="1">
    <location>
        <begin position="7"/>
        <end position="140"/>
    </location>
</feature>
<dbReference type="Gene3D" id="1.10.10.10">
    <property type="entry name" value="Winged helix-like DNA-binding domain superfamily/Winged helix DNA-binding domain"/>
    <property type="match status" value="1"/>
</dbReference>
<dbReference type="GO" id="GO:0003700">
    <property type="term" value="F:DNA-binding transcription factor activity"/>
    <property type="evidence" value="ECO:0007669"/>
    <property type="project" value="InterPro"/>
</dbReference>
<comment type="caution">
    <text evidence="2">The sequence shown here is derived from an EMBL/GenBank/DDBJ whole genome shotgun (WGS) entry which is preliminary data.</text>
</comment>
<dbReference type="OrthoDB" id="5295456at2"/>
<evidence type="ECO:0000259" key="1">
    <source>
        <dbReference type="PROSITE" id="PS50995"/>
    </source>
</evidence>
<dbReference type="PANTHER" id="PTHR33164:SF43">
    <property type="entry name" value="HTH-TYPE TRANSCRIPTIONAL REPRESSOR YETL"/>
    <property type="match status" value="1"/>
</dbReference>
<proteinExistence type="predicted"/>
<protein>
    <submittedName>
        <fullName evidence="2">MarR family transcriptional regulator</fullName>
    </submittedName>
</protein>
<dbReference type="InterPro" id="IPR036390">
    <property type="entry name" value="WH_DNA-bd_sf"/>
</dbReference>
<gene>
    <name evidence="2" type="ORF">DFR28_103153</name>
</gene>
<dbReference type="SMART" id="SM00347">
    <property type="entry name" value="HTH_MARR"/>
    <property type="match status" value="1"/>
</dbReference>
<organism evidence="2 3">
    <name type="scientific">Arenicella xantha</name>
    <dbReference type="NCBI Taxonomy" id="644221"/>
    <lineage>
        <taxon>Bacteria</taxon>
        <taxon>Pseudomonadati</taxon>
        <taxon>Pseudomonadota</taxon>
        <taxon>Gammaproteobacteria</taxon>
        <taxon>Arenicellales</taxon>
        <taxon>Arenicellaceae</taxon>
        <taxon>Arenicella</taxon>
    </lineage>
</organism>
<evidence type="ECO:0000313" key="2">
    <source>
        <dbReference type="EMBL" id="RBP49728.1"/>
    </source>
</evidence>